<gene>
    <name evidence="2" type="ORF">PRK78_004227</name>
</gene>
<evidence type="ECO:0000256" key="1">
    <source>
        <dbReference type="SAM" id="MobiDB-lite"/>
    </source>
</evidence>
<sequence>MFKRPVKGAEKRKWGSKPQKSSPMTLDICIDSSTALEARDRATFNWPVTKAGPRCTIHPRPLSSKQNKERRTEEVLARTKRQDHGRVEDRRGADVYLRIGRHIKGWTKGPQRAGQAEHEVSGS</sequence>
<feature type="region of interest" description="Disordered" evidence="1">
    <location>
        <begin position="50"/>
        <end position="89"/>
    </location>
</feature>
<keyword evidence="3" id="KW-1185">Reference proteome</keyword>
<evidence type="ECO:0000313" key="3">
    <source>
        <dbReference type="Proteomes" id="UP001219355"/>
    </source>
</evidence>
<dbReference type="Proteomes" id="UP001219355">
    <property type="component" value="Chromosome 2"/>
</dbReference>
<reference evidence="2" key="1">
    <citation type="submission" date="2023-03" db="EMBL/GenBank/DDBJ databases">
        <title>Emydomyces testavorans Genome Sequence.</title>
        <authorList>
            <person name="Hoyer L."/>
        </authorList>
    </citation>
    <scope>NUCLEOTIDE SEQUENCE</scope>
    <source>
        <strain evidence="2">16-2883</strain>
    </source>
</reference>
<name>A0AAF0DID9_9EURO</name>
<dbReference type="EMBL" id="CP120628">
    <property type="protein sequence ID" value="WEW58759.1"/>
    <property type="molecule type" value="Genomic_DNA"/>
</dbReference>
<organism evidence="2 3">
    <name type="scientific">Emydomyces testavorans</name>
    <dbReference type="NCBI Taxonomy" id="2070801"/>
    <lineage>
        <taxon>Eukaryota</taxon>
        <taxon>Fungi</taxon>
        <taxon>Dikarya</taxon>
        <taxon>Ascomycota</taxon>
        <taxon>Pezizomycotina</taxon>
        <taxon>Eurotiomycetes</taxon>
        <taxon>Eurotiomycetidae</taxon>
        <taxon>Onygenales</taxon>
        <taxon>Nannizziopsiaceae</taxon>
        <taxon>Emydomyces</taxon>
    </lineage>
</organism>
<accession>A0AAF0DID9</accession>
<protein>
    <submittedName>
        <fullName evidence="2">Uncharacterized protein</fullName>
    </submittedName>
</protein>
<feature type="compositionally biased region" description="Basic and acidic residues" evidence="1">
    <location>
        <begin position="66"/>
        <end position="89"/>
    </location>
</feature>
<feature type="region of interest" description="Disordered" evidence="1">
    <location>
        <begin position="1"/>
        <end position="25"/>
    </location>
</feature>
<evidence type="ECO:0000313" key="2">
    <source>
        <dbReference type="EMBL" id="WEW58759.1"/>
    </source>
</evidence>
<proteinExistence type="predicted"/>
<dbReference type="AlphaFoldDB" id="A0AAF0DID9"/>